<protein>
    <submittedName>
        <fullName evidence="1">Uncharacterized protein</fullName>
    </submittedName>
</protein>
<reference evidence="1" key="1">
    <citation type="submission" date="2021-01" db="EMBL/GenBank/DDBJ databases">
        <title>Modified the classification status of verrucomicrobia.</title>
        <authorList>
            <person name="Feng X."/>
        </authorList>
    </citation>
    <scope>NUCLEOTIDE SEQUENCE</scope>
    <source>
        <strain evidence="1">KCTC 22041</strain>
    </source>
</reference>
<dbReference type="Proteomes" id="UP000603141">
    <property type="component" value="Unassembled WGS sequence"/>
</dbReference>
<gene>
    <name evidence="1" type="ORF">JIN85_07920</name>
</gene>
<comment type="caution">
    <text evidence="1">The sequence shown here is derived from an EMBL/GenBank/DDBJ whole genome shotgun (WGS) entry which is preliminary data.</text>
</comment>
<organism evidence="1 2">
    <name type="scientific">Luteolibacter pohnpeiensis</name>
    <dbReference type="NCBI Taxonomy" id="454153"/>
    <lineage>
        <taxon>Bacteria</taxon>
        <taxon>Pseudomonadati</taxon>
        <taxon>Verrucomicrobiota</taxon>
        <taxon>Verrucomicrobiia</taxon>
        <taxon>Verrucomicrobiales</taxon>
        <taxon>Verrucomicrobiaceae</taxon>
        <taxon>Luteolibacter</taxon>
    </lineage>
</organism>
<evidence type="ECO:0000313" key="1">
    <source>
        <dbReference type="EMBL" id="MBK1882337.1"/>
    </source>
</evidence>
<proteinExistence type="predicted"/>
<dbReference type="AlphaFoldDB" id="A0A934VUB0"/>
<dbReference type="EMBL" id="JAENIJ010000009">
    <property type="protein sequence ID" value="MBK1882337.1"/>
    <property type="molecule type" value="Genomic_DNA"/>
</dbReference>
<accession>A0A934VUB0</accession>
<sequence>MARFEIQPPEYPLSHDAFKTALITGHGRVLVHARNFKDVFDRDEILQAASNCLVYDTQVEGFREWWLAQLCEAASVVETVIGWSPADSTKDRSQRAALLKEFSKMGYQAALPALYAMCRFEPSIEMIVGCEQLIELDRESGLIHAANQQGQQLAQDPSAWVTSHLLDYYDDLYGEGRAIEVLAAAGVEHPLIQVYLEKLHRSEENTQNCFPSAANPIEIEDIATVLEIVRTSTKLHHRLSRWGRQTTLENREEVAKLLDSSYPSMVLANALLILSHTGLPSFDAKHLGLVFHENETVRAYACRVFSHHSASEVRKAGLTLLKRREVEAGIEMLQRSARCEDLPVILSALTDIHPDEDLHGVGCHLVDLIETNEAIRDPRIPHFIYETSPCMHCRLKAINALMAWKACPSWLLDEASYDGSAEIRSLVKDCS</sequence>
<name>A0A934VUB0_9BACT</name>
<evidence type="ECO:0000313" key="2">
    <source>
        <dbReference type="Proteomes" id="UP000603141"/>
    </source>
</evidence>
<keyword evidence="2" id="KW-1185">Reference proteome</keyword>
<dbReference type="RefSeq" id="WP_200269368.1">
    <property type="nucleotide sequence ID" value="NZ_JAENIJ010000009.1"/>
</dbReference>